<evidence type="ECO:0000313" key="4">
    <source>
        <dbReference type="EMBL" id="MBB6523135.1"/>
    </source>
</evidence>
<dbReference type="Proteomes" id="UP000528457">
    <property type="component" value="Unassembled WGS sequence"/>
</dbReference>
<dbReference type="GO" id="GO:0004252">
    <property type="term" value="F:serine-type endopeptidase activity"/>
    <property type="evidence" value="ECO:0007669"/>
    <property type="project" value="TreeGrafter"/>
</dbReference>
<dbReference type="EMBL" id="JACHHT010000003">
    <property type="protein sequence ID" value="MBB6523135.1"/>
    <property type="molecule type" value="Genomic_DNA"/>
</dbReference>
<dbReference type="RefSeq" id="WP_166843756.1">
    <property type="nucleotide sequence ID" value="NZ_JAAONY010000003.1"/>
</dbReference>
<evidence type="ECO:0000256" key="1">
    <source>
        <dbReference type="ARBA" id="ARBA00022801"/>
    </source>
</evidence>
<dbReference type="SUPFAM" id="SSF53474">
    <property type="entry name" value="alpha/beta-Hydrolases"/>
    <property type="match status" value="1"/>
</dbReference>
<keyword evidence="1" id="KW-0378">Hydrolase</keyword>
<dbReference type="GO" id="GO:0006508">
    <property type="term" value="P:proteolysis"/>
    <property type="evidence" value="ECO:0007669"/>
    <property type="project" value="InterPro"/>
</dbReference>
<feature type="domain" description="Peptidase S9 prolyl oligopeptidase catalytic" evidence="3">
    <location>
        <begin position="408"/>
        <end position="613"/>
    </location>
</feature>
<accession>A0A7X0JX58</accession>
<dbReference type="InParanoid" id="A0A7X0JX58"/>
<dbReference type="SUPFAM" id="SSF82171">
    <property type="entry name" value="DPP6 N-terminal domain-like"/>
    <property type="match status" value="1"/>
</dbReference>
<sequence length="616" mass="69584">MTRIAFMLTLLGMALPSSVLGKSSSTIAAEEFAKLPRFSSPVISPNGRYLAAKMSNGDKSYLVMKDLQDADGKLTKLSDGKYYINWFGWANNERLLLSVRKNRKIRKYVLTVSTIGSVKIDGSEPIFYKAKPNRDGYFKRNPGLVSLMIDDPDHVLLTLDDSRNNWAAPIVHKVNLKTGKRERVQDNPTGVSHWIADQYGELKVGLRYERGAKGKAVELLLKDKETNDWKLVQTADYFDEDRIRPVRVSPEDSNILLVDGGKSKGLDEFSRFDGLVKFDTRTMSLGDDYQDKDYQRIKDDVEFLLADDDVHIVSRSRDKSVFVLQAQRSNKPDRYFVFNSENGQLTYLASEYPELEKSILSKKQAVYYLARDNYEVPAYLSLPEKKTENLPAVILVHGGPNARHYADFDPMVQMLVSRGYAVLQPQFRGSIGFGDAHRMAGKKQWGKLMQDDVADGASWLVNEGIADKARICIVGGSYGGYAAAMGLSKDPDLYKCGVSINGVLDFPLLRREIRDLSLYKGLRREGLNDSEEAEQVSPVHQAERIKAPLMLFHVKGDTVANVEHSRRMNDAMLAKDKSVEYIELKGGEHWRTNNEQEIEKFQAVDRFLKTHLDPAN</sequence>
<evidence type="ECO:0000259" key="3">
    <source>
        <dbReference type="Pfam" id="PF00326"/>
    </source>
</evidence>
<gene>
    <name evidence="4" type="ORF">HNR48_003437</name>
</gene>
<dbReference type="InterPro" id="IPR001375">
    <property type="entry name" value="Peptidase_S9_cat"/>
</dbReference>
<name>A0A7X0JX58_9GAMM</name>
<keyword evidence="2" id="KW-0732">Signal</keyword>
<evidence type="ECO:0000313" key="5">
    <source>
        <dbReference type="Proteomes" id="UP000528457"/>
    </source>
</evidence>
<proteinExistence type="predicted"/>
<dbReference type="Gene3D" id="3.40.50.1820">
    <property type="entry name" value="alpha/beta hydrolase"/>
    <property type="match status" value="1"/>
</dbReference>
<keyword evidence="5" id="KW-1185">Reference proteome</keyword>
<dbReference type="PANTHER" id="PTHR42776:SF27">
    <property type="entry name" value="DIPEPTIDYL PEPTIDASE FAMILY MEMBER 6"/>
    <property type="match status" value="1"/>
</dbReference>
<dbReference type="AlphaFoldDB" id="A0A7X0JX58"/>
<protein>
    <submittedName>
        <fullName evidence="4">Dipeptidyl aminopeptidase/acylaminoacyl peptidase</fullName>
    </submittedName>
</protein>
<dbReference type="PANTHER" id="PTHR42776">
    <property type="entry name" value="SERINE PEPTIDASE S9 FAMILY MEMBER"/>
    <property type="match status" value="1"/>
</dbReference>
<reference evidence="4 5" key="1">
    <citation type="submission" date="2020-08" db="EMBL/GenBank/DDBJ databases">
        <title>Genomic Encyclopedia of Type Strains, Phase IV (KMG-IV): sequencing the most valuable type-strain genomes for metagenomic binning, comparative biology and taxonomic classification.</title>
        <authorList>
            <person name="Goeker M."/>
        </authorList>
    </citation>
    <scope>NUCLEOTIDE SEQUENCE [LARGE SCALE GENOMIC DNA]</scope>
    <source>
        <strain evidence="4 5">DSM 22368</strain>
    </source>
</reference>
<comment type="caution">
    <text evidence="4">The sequence shown here is derived from an EMBL/GenBank/DDBJ whole genome shotgun (WGS) entry which is preliminary data.</text>
</comment>
<keyword evidence="4" id="KW-0031">Aminopeptidase</keyword>
<dbReference type="GO" id="GO:0004177">
    <property type="term" value="F:aminopeptidase activity"/>
    <property type="evidence" value="ECO:0007669"/>
    <property type="project" value="UniProtKB-KW"/>
</dbReference>
<feature type="signal peptide" evidence="2">
    <location>
        <begin position="1"/>
        <end position="28"/>
    </location>
</feature>
<organism evidence="4 5">
    <name type="scientific">Pseudoteredinibacter isoporae</name>
    <dbReference type="NCBI Taxonomy" id="570281"/>
    <lineage>
        <taxon>Bacteria</taxon>
        <taxon>Pseudomonadati</taxon>
        <taxon>Pseudomonadota</taxon>
        <taxon>Gammaproteobacteria</taxon>
        <taxon>Cellvibrionales</taxon>
        <taxon>Cellvibrionaceae</taxon>
        <taxon>Pseudoteredinibacter</taxon>
    </lineage>
</organism>
<evidence type="ECO:0000256" key="2">
    <source>
        <dbReference type="SAM" id="SignalP"/>
    </source>
</evidence>
<dbReference type="InterPro" id="IPR029058">
    <property type="entry name" value="AB_hydrolase_fold"/>
</dbReference>
<dbReference type="Pfam" id="PF00326">
    <property type="entry name" value="Peptidase_S9"/>
    <property type="match status" value="1"/>
</dbReference>
<feature type="chain" id="PRO_5031566297" evidence="2">
    <location>
        <begin position="29"/>
        <end position="616"/>
    </location>
</feature>
<keyword evidence="4" id="KW-0645">Protease</keyword>